<proteinExistence type="predicted"/>
<dbReference type="AlphaFoldDB" id="A0ABD5QWN9"/>
<name>A0ABD5QWN9_9EURY</name>
<dbReference type="Proteomes" id="UP001596145">
    <property type="component" value="Unassembled WGS sequence"/>
</dbReference>
<keyword evidence="3" id="KW-1185">Reference proteome</keyword>
<comment type="caution">
    <text evidence="2">The sequence shown here is derived from an EMBL/GenBank/DDBJ whole genome shotgun (WGS) entry which is preliminary data.</text>
</comment>
<reference evidence="2 3" key="1">
    <citation type="journal article" date="2019" name="Int. J. Syst. Evol. Microbiol.">
        <title>The Global Catalogue of Microorganisms (GCM) 10K type strain sequencing project: providing services to taxonomists for standard genome sequencing and annotation.</title>
        <authorList>
            <consortium name="The Broad Institute Genomics Platform"/>
            <consortium name="The Broad Institute Genome Sequencing Center for Infectious Disease"/>
            <person name="Wu L."/>
            <person name="Ma J."/>
        </authorList>
    </citation>
    <scope>NUCLEOTIDE SEQUENCE [LARGE SCALE GENOMIC DNA]</scope>
    <source>
        <strain evidence="2 3">CGMCC 1.16026</strain>
    </source>
</reference>
<organism evidence="2 3">
    <name type="scientific">Halorubrum glutamatedens</name>
    <dbReference type="NCBI Taxonomy" id="2707018"/>
    <lineage>
        <taxon>Archaea</taxon>
        <taxon>Methanobacteriati</taxon>
        <taxon>Methanobacteriota</taxon>
        <taxon>Stenosarchaea group</taxon>
        <taxon>Halobacteria</taxon>
        <taxon>Halobacteriales</taxon>
        <taxon>Haloferacaceae</taxon>
        <taxon>Halorubrum</taxon>
    </lineage>
</organism>
<feature type="region of interest" description="Disordered" evidence="1">
    <location>
        <begin position="834"/>
        <end position="858"/>
    </location>
</feature>
<evidence type="ECO:0000313" key="2">
    <source>
        <dbReference type="EMBL" id="MFC5136358.1"/>
    </source>
</evidence>
<sequence length="899" mass="95695">MRTPYETGDYDLVVQIAEREYNDQLAALYAAGSDVFPAQIRRPFDTLVSGEVNFLFDTPWMAFERDPQVRREVARYDWGVSDAQLSTSGEQITLCLPFSEAFVALDGGATLSDLDGAILVQETVAVGTPATDGNARVVGLDFEDGIDRIEVGFTPETVDRLNDVHAAFPGLLRGTVQGEVEDLLVDDVEWIPLSPRPIPIGGDDDPTTPIDVETTLVRNGEDALAFLLPTREGADEDGIERDAADLTTASTAPGSPVVVLVDAETLLADIVRPSLSDSLDAPPEAFARPCRLTTPVPLDVSDEGTIDTLVVTRLEARIANGRIDVTGAFEGNGSAEGAPFDVTGDFRVRVYLEIEDGAIDVRVEMDDPNVDVSFPWYVVLAGIALGAITGGIAGVVLAAVAVVVADAVADGVAKGIAKDVFADRLSDVDDLSIPLGPAAEGFELTELDLTADALAIGGRPVTDASLPVVSSSTRRSLAPGRSIDLDAGTVRSGVFDGADLSWRSGPDGPGLYARSAAVMAPLAGSAFDGLTVVDLEQAEYESTAFRRHLPASRVPTRVQFLGVEFGGTIVVAVQTSENRYAKVRCSQRDGRLRLEYVTYGRPTPQVAIDARSRVTDAVEIESGTESWPVVGCFPSFGFDGGRVGGGLEVENRSAEYTVEEVSYRIVATARTRLLAWPLDGYIWTFDGRTVDGQGTLVHDGNTVTYDVNGSTCVLETERGAGLSGRLSVSVTDDRGITVTDRDRLSYADTRKTGGLPSGAIREANDEITRCLADRHRRFPPDGPGGHWSGGPGSAEPDPLPPWALDEHVQPPAIGGLPATDPGAFERLLDGVIATGDSTTRPTGVDASNAPAKRVDPLRLDPDRLASFRIDPVRSDRPALDERSVRAALERGMVTDPDRM</sequence>
<dbReference type="EMBL" id="JBHSKV010000024">
    <property type="protein sequence ID" value="MFC5136358.1"/>
    <property type="molecule type" value="Genomic_DNA"/>
</dbReference>
<evidence type="ECO:0000313" key="3">
    <source>
        <dbReference type="Proteomes" id="UP001596145"/>
    </source>
</evidence>
<feature type="compositionally biased region" description="Gly residues" evidence="1">
    <location>
        <begin position="783"/>
        <end position="792"/>
    </location>
</feature>
<protein>
    <submittedName>
        <fullName evidence="2">Uncharacterized protein</fullName>
    </submittedName>
</protein>
<dbReference type="RefSeq" id="WP_122104639.1">
    <property type="nucleotide sequence ID" value="NZ_JBHSKV010000024.1"/>
</dbReference>
<evidence type="ECO:0000256" key="1">
    <source>
        <dbReference type="SAM" id="MobiDB-lite"/>
    </source>
</evidence>
<accession>A0ABD5QWN9</accession>
<feature type="region of interest" description="Disordered" evidence="1">
    <location>
        <begin position="774"/>
        <end position="821"/>
    </location>
</feature>
<gene>
    <name evidence="2" type="ORF">ACFPJA_16740</name>
</gene>